<evidence type="ECO:0000313" key="2">
    <source>
        <dbReference type="EMBL" id="KDP23793.1"/>
    </source>
</evidence>
<proteinExistence type="predicted"/>
<sequence length="301" mass="32508">MARGRGVDSDAPDSEPRGGHDQERCMRGRGVIPPLSPSPPPSGTPGASSSIQPLVRPPLPPIPSSSSSFPGPAESTPVAQSPSAPASAEPRIEVSLVAGHIYPSFRASRQIMRIIKLHLDKDGYTWDAVQQEVRDFYWNEFQDEEEWKEAVARISGENYNITCDRVLSSQPASNGQSSVDELALYLDLVGGQKKRKVYGIGSQASQFYCGSASNAASAPPSQPQPIITTATSFDPSTVTNLMVPSTTRHQTTSFIPPPNTVYDTTDMLVAPPDTVANPEDTTPDLVATLLVRHHRFDFRPS</sequence>
<feature type="compositionally biased region" description="Pro residues" evidence="1">
    <location>
        <begin position="34"/>
        <end position="43"/>
    </location>
</feature>
<organism evidence="2 3">
    <name type="scientific">Jatropha curcas</name>
    <name type="common">Barbados nut</name>
    <dbReference type="NCBI Taxonomy" id="180498"/>
    <lineage>
        <taxon>Eukaryota</taxon>
        <taxon>Viridiplantae</taxon>
        <taxon>Streptophyta</taxon>
        <taxon>Embryophyta</taxon>
        <taxon>Tracheophyta</taxon>
        <taxon>Spermatophyta</taxon>
        <taxon>Magnoliopsida</taxon>
        <taxon>eudicotyledons</taxon>
        <taxon>Gunneridae</taxon>
        <taxon>Pentapetalae</taxon>
        <taxon>rosids</taxon>
        <taxon>fabids</taxon>
        <taxon>Malpighiales</taxon>
        <taxon>Euphorbiaceae</taxon>
        <taxon>Crotonoideae</taxon>
        <taxon>Jatropheae</taxon>
        <taxon>Jatropha</taxon>
    </lineage>
</organism>
<feature type="region of interest" description="Disordered" evidence="1">
    <location>
        <begin position="1"/>
        <end position="86"/>
    </location>
</feature>
<evidence type="ECO:0000313" key="3">
    <source>
        <dbReference type="Proteomes" id="UP000027138"/>
    </source>
</evidence>
<reference evidence="2 3" key="1">
    <citation type="journal article" date="2014" name="PLoS ONE">
        <title>Global Analysis of Gene Expression Profiles in Physic Nut (Jatropha curcas L.) Seedlings Exposed to Salt Stress.</title>
        <authorList>
            <person name="Zhang L."/>
            <person name="Zhang C."/>
            <person name="Wu P."/>
            <person name="Chen Y."/>
            <person name="Li M."/>
            <person name="Jiang H."/>
            <person name="Wu G."/>
        </authorList>
    </citation>
    <scope>NUCLEOTIDE SEQUENCE [LARGE SCALE GENOMIC DNA]</scope>
    <source>
        <strain evidence="3">cv. GZQX0401</strain>
        <tissue evidence="2">Young leaves</tissue>
    </source>
</reference>
<feature type="compositionally biased region" description="Low complexity" evidence="1">
    <location>
        <begin position="64"/>
        <end position="86"/>
    </location>
</feature>
<dbReference type="AlphaFoldDB" id="A0A067JLX7"/>
<evidence type="ECO:0000256" key="1">
    <source>
        <dbReference type="SAM" id="MobiDB-lite"/>
    </source>
</evidence>
<protein>
    <submittedName>
        <fullName evidence="2">Uncharacterized protein</fullName>
    </submittedName>
</protein>
<dbReference type="OrthoDB" id="1750612at2759"/>
<gene>
    <name evidence="2" type="ORF">JCGZ_00125</name>
</gene>
<keyword evidence="3" id="KW-1185">Reference proteome</keyword>
<accession>A0A067JLX7</accession>
<name>A0A067JLX7_JATCU</name>
<dbReference type="EMBL" id="KK915208">
    <property type="protein sequence ID" value="KDP23793.1"/>
    <property type="molecule type" value="Genomic_DNA"/>
</dbReference>
<dbReference type="Proteomes" id="UP000027138">
    <property type="component" value="Unassembled WGS sequence"/>
</dbReference>
<feature type="compositionally biased region" description="Basic and acidic residues" evidence="1">
    <location>
        <begin position="1"/>
        <end position="26"/>
    </location>
</feature>